<sequence>METSEPEQQIKRKHIEIHDYPNNSIIKYSEPGRSYTYDIIKEGLYPPSYLIYTKGINGYRSCSDAANLYAKTRYSGPHLFGLHLEILQQIRDNHQRATVLKPFNCLTPRGQNNRSKQIAKFAYSSFNQIIIGKSHTNDNPSLKSIEFSIKDKSYHISFGKENVEETIHNARAVVQACDENQITRDGYRTLASINQDLPREWKVAAEKKEITRIINEMISIILVDIDIPLSNDLNSEVHINDIEIINNIQELIGKGGQRNISDILKYLIPNLIKKKFLNILKPEIYLRISGDGRNVERKINHVMVTFSILNDIENIFRPENHYTILLYPGIEKYEVLHNTLEQIILELKILKDKGLKDNQGREWKIGLYFSSDWKFLSICLGINSANSKYFCPWCEISKEKQVNFSYEWKITIFDMIPLCNWIPDELHIMLRITDVLWRLVIDELKSRNTWNNWARDVIINEMKHKLTVLQDSNLSKLFPNSRATEIRNLWNNFYLLYKAIKNSKTDALQFAKDVRIWLHQFLNPNYPNSISSNHFYQASDITPYIHVLVYYIPEMIHIYHHFGLAAFSCSAVEKKNHLQVFHFFKKTTKDSGVRRKSAILDIFEHENRMLYFGNNNELDLIHKSKRLRV</sequence>
<dbReference type="AlphaFoldDB" id="A0A397JBY0"/>
<reference evidence="1 2" key="1">
    <citation type="submission" date="2018-08" db="EMBL/GenBank/DDBJ databases">
        <title>Genome and evolution of the arbuscular mycorrhizal fungus Diversispora epigaea (formerly Glomus versiforme) and its bacterial endosymbionts.</title>
        <authorList>
            <person name="Sun X."/>
            <person name="Fei Z."/>
            <person name="Harrison M."/>
        </authorList>
    </citation>
    <scope>NUCLEOTIDE SEQUENCE [LARGE SCALE GENOMIC DNA]</scope>
    <source>
        <strain evidence="1 2">IT104</strain>
    </source>
</reference>
<evidence type="ECO:0000313" key="1">
    <source>
        <dbReference type="EMBL" id="RHZ85835.1"/>
    </source>
</evidence>
<protein>
    <submittedName>
        <fullName evidence="1">Uncharacterized protein</fullName>
    </submittedName>
</protein>
<comment type="caution">
    <text evidence="1">The sequence shown here is derived from an EMBL/GenBank/DDBJ whole genome shotgun (WGS) entry which is preliminary data.</text>
</comment>
<organism evidence="1 2">
    <name type="scientific">Diversispora epigaea</name>
    <dbReference type="NCBI Taxonomy" id="1348612"/>
    <lineage>
        <taxon>Eukaryota</taxon>
        <taxon>Fungi</taxon>
        <taxon>Fungi incertae sedis</taxon>
        <taxon>Mucoromycota</taxon>
        <taxon>Glomeromycotina</taxon>
        <taxon>Glomeromycetes</taxon>
        <taxon>Diversisporales</taxon>
        <taxon>Diversisporaceae</taxon>
        <taxon>Diversispora</taxon>
    </lineage>
</organism>
<dbReference type="PANTHER" id="PTHR31424">
    <property type="entry name" value="PROTEIN CBG23806"/>
    <property type="match status" value="1"/>
</dbReference>
<dbReference type="PANTHER" id="PTHR31424:SF5">
    <property type="entry name" value="APPLE DOMAIN-CONTAINING PROTEIN"/>
    <property type="match status" value="1"/>
</dbReference>
<dbReference type="Proteomes" id="UP000266861">
    <property type="component" value="Unassembled WGS sequence"/>
</dbReference>
<proteinExistence type="predicted"/>
<name>A0A397JBY0_9GLOM</name>
<keyword evidence="2" id="KW-1185">Reference proteome</keyword>
<evidence type="ECO:0000313" key="2">
    <source>
        <dbReference type="Proteomes" id="UP000266861"/>
    </source>
</evidence>
<accession>A0A397JBY0</accession>
<gene>
    <name evidence="1" type="ORF">Glove_59g63</name>
</gene>
<dbReference type="STRING" id="1348612.A0A397JBY0"/>
<dbReference type="EMBL" id="PQFF01000056">
    <property type="protein sequence ID" value="RHZ85835.1"/>
    <property type="molecule type" value="Genomic_DNA"/>
</dbReference>